<dbReference type="SUPFAM" id="SSF53474">
    <property type="entry name" value="alpha/beta-Hydrolases"/>
    <property type="match status" value="1"/>
</dbReference>
<protein>
    <submittedName>
        <fullName evidence="2">Pimeloyl-ACP methyl ester carboxylesterase</fullName>
    </submittedName>
</protein>
<dbReference type="RefSeq" id="WP_306876094.1">
    <property type="nucleotide sequence ID" value="NZ_JAUSRB010000003.1"/>
</dbReference>
<accession>A0ABT9RN71</accession>
<evidence type="ECO:0000313" key="3">
    <source>
        <dbReference type="Proteomes" id="UP001230426"/>
    </source>
</evidence>
<gene>
    <name evidence="2" type="ORF">J2S55_009614</name>
</gene>
<dbReference type="Pfam" id="PF00561">
    <property type="entry name" value="Abhydrolase_1"/>
    <property type="match status" value="1"/>
</dbReference>
<feature type="domain" description="AB hydrolase-1" evidence="1">
    <location>
        <begin position="25"/>
        <end position="172"/>
    </location>
</feature>
<evidence type="ECO:0000313" key="2">
    <source>
        <dbReference type="EMBL" id="MDP9870276.1"/>
    </source>
</evidence>
<name>A0ABT9RN71_9ACTN</name>
<dbReference type="Proteomes" id="UP001230426">
    <property type="component" value="Unassembled WGS sequence"/>
</dbReference>
<comment type="caution">
    <text evidence="2">The sequence shown here is derived from an EMBL/GenBank/DDBJ whole genome shotgun (WGS) entry which is preliminary data.</text>
</comment>
<proteinExistence type="predicted"/>
<organism evidence="2 3">
    <name type="scientific">Streptosporangium brasiliense</name>
    <dbReference type="NCBI Taxonomy" id="47480"/>
    <lineage>
        <taxon>Bacteria</taxon>
        <taxon>Bacillati</taxon>
        <taxon>Actinomycetota</taxon>
        <taxon>Actinomycetes</taxon>
        <taxon>Streptosporangiales</taxon>
        <taxon>Streptosporangiaceae</taxon>
        <taxon>Streptosporangium</taxon>
    </lineage>
</organism>
<evidence type="ECO:0000259" key="1">
    <source>
        <dbReference type="Pfam" id="PF00561"/>
    </source>
</evidence>
<dbReference type="InterPro" id="IPR029058">
    <property type="entry name" value="AB_hydrolase_fold"/>
</dbReference>
<dbReference type="InterPro" id="IPR050471">
    <property type="entry name" value="AB_hydrolase"/>
</dbReference>
<dbReference type="EMBL" id="JAUSRB010000003">
    <property type="protein sequence ID" value="MDP9870276.1"/>
    <property type="molecule type" value="Genomic_DNA"/>
</dbReference>
<dbReference type="Gene3D" id="3.40.50.1820">
    <property type="entry name" value="alpha/beta hydrolase"/>
    <property type="match status" value="1"/>
</dbReference>
<sequence>MRTPTIDMLPLPGASLYYEVRGTGPVLLLIPSGNGDAAPLGPMADALADRYTVITYDRRGFSRSPLDGPVDGGRRLEADVDDIHRLLGHLARTPAHVFGSSSGAIIALALLERHPDQVRTLISHEPPLASILPDSDRWLGFYADLYDTYQSSGIEAAREVFRTRMGMTSPTRPPKDAELPPQQLAEMLSRLRRNQVFWFEHEILTYPAFVPDLAALESVSDRLVLAGGSASREHFPYRPNTVLAERFGIGIVDFPGGHVGYVTHPIEFAELLARVLGPRNG</sequence>
<dbReference type="InterPro" id="IPR000073">
    <property type="entry name" value="AB_hydrolase_1"/>
</dbReference>
<dbReference type="PANTHER" id="PTHR43433:SF5">
    <property type="entry name" value="AB HYDROLASE-1 DOMAIN-CONTAINING PROTEIN"/>
    <property type="match status" value="1"/>
</dbReference>
<dbReference type="PANTHER" id="PTHR43433">
    <property type="entry name" value="HYDROLASE, ALPHA/BETA FOLD FAMILY PROTEIN"/>
    <property type="match status" value="1"/>
</dbReference>
<reference evidence="2 3" key="1">
    <citation type="submission" date="2023-07" db="EMBL/GenBank/DDBJ databases">
        <title>Sequencing the genomes of 1000 actinobacteria strains.</title>
        <authorList>
            <person name="Klenk H.-P."/>
        </authorList>
    </citation>
    <scope>NUCLEOTIDE SEQUENCE [LARGE SCALE GENOMIC DNA]</scope>
    <source>
        <strain evidence="2 3">DSM 44109</strain>
    </source>
</reference>
<keyword evidence="3" id="KW-1185">Reference proteome</keyword>